<dbReference type="PANTHER" id="PTHR12934:SF11">
    <property type="entry name" value="LARGE RIBOSOMAL SUBUNIT PROTEIN UL15M"/>
    <property type="match status" value="1"/>
</dbReference>
<dbReference type="HAMAP" id="MF_01341">
    <property type="entry name" value="Ribosomal_uL15"/>
    <property type="match status" value="1"/>
</dbReference>
<feature type="compositionally biased region" description="Gly residues" evidence="4">
    <location>
        <begin position="55"/>
        <end position="67"/>
    </location>
</feature>
<accession>A0ABR1FFV9</accession>
<dbReference type="GeneID" id="90037340"/>
<protein>
    <submittedName>
        <fullName evidence="6">Ribosomal protein L18e/L15P</fullName>
    </submittedName>
</protein>
<keyword evidence="3" id="KW-0687">Ribonucleoprotein</keyword>
<dbReference type="RefSeq" id="XP_064771356.1">
    <property type="nucleotide sequence ID" value="XM_064911828.1"/>
</dbReference>
<comment type="similarity">
    <text evidence="1">Belongs to the universal ribosomal protein uL15 family.</text>
</comment>
<evidence type="ECO:0000256" key="3">
    <source>
        <dbReference type="ARBA" id="ARBA00023274"/>
    </source>
</evidence>
<keyword evidence="2 6" id="KW-0689">Ribosomal protein</keyword>
<dbReference type="Gene3D" id="3.100.10.10">
    <property type="match status" value="1"/>
</dbReference>
<proteinExistence type="inferred from homology"/>
<organism evidence="6 7">
    <name type="scientific">Myxozyma melibiosi</name>
    <dbReference type="NCBI Taxonomy" id="54550"/>
    <lineage>
        <taxon>Eukaryota</taxon>
        <taxon>Fungi</taxon>
        <taxon>Dikarya</taxon>
        <taxon>Ascomycota</taxon>
        <taxon>Saccharomycotina</taxon>
        <taxon>Lipomycetes</taxon>
        <taxon>Lipomycetales</taxon>
        <taxon>Lipomycetaceae</taxon>
        <taxon>Myxozyma</taxon>
    </lineage>
</organism>
<dbReference type="Proteomes" id="UP001498771">
    <property type="component" value="Unassembled WGS sequence"/>
</dbReference>
<dbReference type="InterPro" id="IPR030878">
    <property type="entry name" value="Ribosomal_uL15"/>
</dbReference>
<dbReference type="EMBL" id="JBBJBU010000001">
    <property type="protein sequence ID" value="KAK7208323.1"/>
    <property type="molecule type" value="Genomic_DNA"/>
</dbReference>
<evidence type="ECO:0000256" key="4">
    <source>
        <dbReference type="SAM" id="MobiDB-lite"/>
    </source>
</evidence>
<dbReference type="InterPro" id="IPR005749">
    <property type="entry name" value="Ribosomal_uL15_bac-type"/>
</dbReference>
<gene>
    <name evidence="6" type="ORF">BZA70DRAFT_273451</name>
</gene>
<sequence>MISLGTMFSVARRSALPSLSLLSAPVTGVRFVSIMSSLSNNPGAYRKKKRLGRGPSSGKGKTSGRGMNGQKQKEKVARWHEGGQTPMHKMLPKFGFNVYQKKKYVKLNLDRVQSWIEQGRLDPSKPITMKHLLDSRACRGIKDGVKLLANVRISVFTCQMQVACADLNVSAPTGKRELQVSYQHHRQRCLKRSCQGRPGPRRKSNLAILQPTEYVPSHTSLSISIPHTNSF</sequence>
<dbReference type="Pfam" id="PF00828">
    <property type="entry name" value="Ribosomal_L27A"/>
    <property type="match status" value="1"/>
</dbReference>
<dbReference type="InterPro" id="IPR036227">
    <property type="entry name" value="Ribosomal_uL15/eL18_sf"/>
</dbReference>
<keyword evidence="7" id="KW-1185">Reference proteome</keyword>
<reference evidence="6 7" key="1">
    <citation type="submission" date="2024-03" db="EMBL/GenBank/DDBJ databases">
        <title>Genome-scale model development and genomic sequencing of the oleaginous clade Lipomyces.</title>
        <authorList>
            <consortium name="Lawrence Berkeley National Laboratory"/>
            <person name="Czajka J.J."/>
            <person name="Han Y."/>
            <person name="Kim J."/>
            <person name="Mondo S.J."/>
            <person name="Hofstad B.A."/>
            <person name="Robles A."/>
            <person name="Haridas S."/>
            <person name="Riley R."/>
            <person name="LaButti K."/>
            <person name="Pangilinan J."/>
            <person name="Andreopoulos W."/>
            <person name="Lipzen A."/>
            <person name="Yan J."/>
            <person name="Wang M."/>
            <person name="Ng V."/>
            <person name="Grigoriev I.V."/>
            <person name="Spatafora J.W."/>
            <person name="Magnuson J.K."/>
            <person name="Baker S.E."/>
            <person name="Pomraning K.R."/>
        </authorList>
    </citation>
    <scope>NUCLEOTIDE SEQUENCE [LARGE SCALE GENOMIC DNA]</scope>
    <source>
        <strain evidence="6 7">Phaff 52-87</strain>
    </source>
</reference>
<dbReference type="GO" id="GO:0005840">
    <property type="term" value="C:ribosome"/>
    <property type="evidence" value="ECO:0007669"/>
    <property type="project" value="UniProtKB-KW"/>
</dbReference>
<evidence type="ECO:0000313" key="7">
    <source>
        <dbReference type="Proteomes" id="UP001498771"/>
    </source>
</evidence>
<dbReference type="InterPro" id="IPR021131">
    <property type="entry name" value="Ribosomal_uL15/eL18"/>
</dbReference>
<evidence type="ECO:0000259" key="5">
    <source>
        <dbReference type="Pfam" id="PF00828"/>
    </source>
</evidence>
<dbReference type="NCBIfam" id="TIGR01071">
    <property type="entry name" value="rplO_bact"/>
    <property type="match status" value="1"/>
</dbReference>
<name>A0ABR1FFV9_9ASCO</name>
<feature type="domain" description="Large ribosomal subunit protein uL15/eL18" evidence="5">
    <location>
        <begin position="107"/>
        <end position="153"/>
    </location>
</feature>
<evidence type="ECO:0000256" key="2">
    <source>
        <dbReference type="ARBA" id="ARBA00022980"/>
    </source>
</evidence>
<dbReference type="SUPFAM" id="SSF52080">
    <property type="entry name" value="Ribosomal proteins L15p and L18e"/>
    <property type="match status" value="1"/>
</dbReference>
<evidence type="ECO:0000313" key="6">
    <source>
        <dbReference type="EMBL" id="KAK7208323.1"/>
    </source>
</evidence>
<dbReference type="PANTHER" id="PTHR12934">
    <property type="entry name" value="50S RIBOSOMAL PROTEIN L15"/>
    <property type="match status" value="1"/>
</dbReference>
<feature type="region of interest" description="Disordered" evidence="4">
    <location>
        <begin position="43"/>
        <end position="73"/>
    </location>
</feature>
<comment type="caution">
    <text evidence="6">The sequence shown here is derived from an EMBL/GenBank/DDBJ whole genome shotgun (WGS) entry which is preliminary data.</text>
</comment>
<evidence type="ECO:0000256" key="1">
    <source>
        <dbReference type="ARBA" id="ARBA00007320"/>
    </source>
</evidence>